<keyword evidence="2" id="KW-0812">Transmembrane</keyword>
<dbReference type="Proteomes" id="UP000656804">
    <property type="component" value="Unassembled WGS sequence"/>
</dbReference>
<accession>A0A930UXY8</accession>
<dbReference type="AlphaFoldDB" id="A0A930UXY8"/>
<evidence type="ECO:0000313" key="3">
    <source>
        <dbReference type="EMBL" id="MBF4160142.1"/>
    </source>
</evidence>
<feature type="transmembrane region" description="Helical" evidence="2">
    <location>
        <begin position="58"/>
        <end position="80"/>
    </location>
</feature>
<keyword evidence="2" id="KW-1133">Transmembrane helix</keyword>
<evidence type="ECO:0000256" key="1">
    <source>
        <dbReference type="SAM" id="MobiDB-lite"/>
    </source>
</evidence>
<organism evidence="3 4">
    <name type="scientific">Nocardioides acrostichi</name>
    <dbReference type="NCBI Taxonomy" id="2784339"/>
    <lineage>
        <taxon>Bacteria</taxon>
        <taxon>Bacillati</taxon>
        <taxon>Actinomycetota</taxon>
        <taxon>Actinomycetes</taxon>
        <taxon>Propionibacteriales</taxon>
        <taxon>Nocardioidaceae</taxon>
        <taxon>Nocardioides</taxon>
    </lineage>
</organism>
<reference evidence="3" key="1">
    <citation type="submission" date="2020-11" db="EMBL/GenBank/DDBJ databases">
        <title>Nocardioides sp. CBS4Y-1, whole genome shotgun sequence.</title>
        <authorList>
            <person name="Tuo L."/>
        </authorList>
    </citation>
    <scope>NUCLEOTIDE SEQUENCE</scope>
    <source>
        <strain evidence="3">CBS4Y-1</strain>
    </source>
</reference>
<dbReference type="RefSeq" id="WP_194501409.1">
    <property type="nucleotide sequence ID" value="NZ_JADIVZ010000001.1"/>
</dbReference>
<sequence length="131" mass="12638">MHVTDAAGPARVASRVARGVAATLTLGVAGLGTAVLLAGPAAADVPSGWSDPSAVHPLHVLLVLIGIPALVAVVLVALVYGPPLARGERVAPGAPPVENQWLGGPRGAAGELGSSSDDADTSTTGGGSGGW</sequence>
<protein>
    <submittedName>
        <fullName evidence="3">Uncharacterized protein</fullName>
    </submittedName>
</protein>
<keyword evidence="4" id="KW-1185">Reference proteome</keyword>
<evidence type="ECO:0000313" key="4">
    <source>
        <dbReference type="Proteomes" id="UP000656804"/>
    </source>
</evidence>
<keyword evidence="2" id="KW-0472">Membrane</keyword>
<feature type="region of interest" description="Disordered" evidence="1">
    <location>
        <begin position="86"/>
        <end position="131"/>
    </location>
</feature>
<comment type="caution">
    <text evidence="3">The sequence shown here is derived from an EMBL/GenBank/DDBJ whole genome shotgun (WGS) entry which is preliminary data.</text>
</comment>
<gene>
    <name evidence="3" type="ORF">ISG29_00455</name>
</gene>
<name>A0A930UXY8_9ACTN</name>
<proteinExistence type="predicted"/>
<feature type="transmembrane region" description="Helical" evidence="2">
    <location>
        <begin position="20"/>
        <end position="38"/>
    </location>
</feature>
<evidence type="ECO:0000256" key="2">
    <source>
        <dbReference type="SAM" id="Phobius"/>
    </source>
</evidence>
<dbReference type="EMBL" id="JADIVZ010000001">
    <property type="protein sequence ID" value="MBF4160142.1"/>
    <property type="molecule type" value="Genomic_DNA"/>
</dbReference>